<dbReference type="Gene3D" id="3.40.50.150">
    <property type="entry name" value="Vaccinia Virus protein VP39"/>
    <property type="match status" value="1"/>
</dbReference>
<name>A0AA48KZH7_9TREE</name>
<dbReference type="AlphaFoldDB" id="A0AA48KZH7"/>
<dbReference type="Pfam" id="PF13489">
    <property type="entry name" value="Methyltransf_23"/>
    <property type="match status" value="1"/>
</dbReference>
<reference evidence="2" key="1">
    <citation type="journal article" date="2023" name="BMC Genomics">
        <title>Chromosome-level genome assemblies of Cutaneotrichosporon spp. (Trichosporonales, Basidiomycota) reveal imbalanced evolution between nucleotide sequences and chromosome synteny.</title>
        <authorList>
            <person name="Kobayashi Y."/>
            <person name="Kayamori A."/>
            <person name="Aoki K."/>
            <person name="Shiwa Y."/>
            <person name="Matsutani M."/>
            <person name="Fujita N."/>
            <person name="Sugita T."/>
            <person name="Iwasaki W."/>
            <person name="Tanaka N."/>
            <person name="Takashima M."/>
        </authorList>
    </citation>
    <scope>NUCLEOTIDE SEQUENCE</scope>
    <source>
        <strain evidence="2">HIS019</strain>
    </source>
</reference>
<dbReference type="Proteomes" id="UP001233271">
    <property type="component" value="Chromosome 3"/>
</dbReference>
<gene>
    <name evidence="2" type="ORF">CcaverHIS019_0305990</name>
</gene>
<keyword evidence="3" id="KW-1185">Reference proteome</keyword>
<proteinExistence type="predicted"/>
<dbReference type="GeneID" id="85494399"/>
<evidence type="ECO:0000256" key="1">
    <source>
        <dbReference type="SAM" id="MobiDB-lite"/>
    </source>
</evidence>
<feature type="region of interest" description="Disordered" evidence="1">
    <location>
        <begin position="1"/>
        <end position="20"/>
    </location>
</feature>
<dbReference type="EMBL" id="AP028214">
    <property type="protein sequence ID" value="BEI90529.1"/>
    <property type="molecule type" value="Genomic_DNA"/>
</dbReference>
<dbReference type="PANTHER" id="PTHR43861">
    <property type="entry name" value="TRANS-ACONITATE 2-METHYLTRANSFERASE-RELATED"/>
    <property type="match status" value="1"/>
</dbReference>
<sequence length="281" mass="29527">MAEHAHGQSHSHGHGHAHGHHADDFWDGAAYLARPGVQETASINAANLLAALSLLSQSHARFAPANLHNLSLIEVGSGPGAVTQHLADSFGIVYATELSANMLKTFSGQPVAQRDNVSFGLVSLGPNSKDEFKARKAFPSPTEAEPERTAAPPVVMFDVAVVNLVLHHVDDINSFMEGVKGVLRPGGVIVVTEFTLAEDGTDVVAKNRAMKAEKDKNAAAEAAGSVNAPGHHHDTFSLESIQKILSDFGFKDVGAARGPFLPVFGPDAEPVPGLYAYGLAP</sequence>
<feature type="compositionally biased region" description="Basic residues" evidence="1">
    <location>
        <begin position="7"/>
        <end position="19"/>
    </location>
</feature>
<evidence type="ECO:0008006" key="4">
    <source>
        <dbReference type="Google" id="ProtNLM"/>
    </source>
</evidence>
<dbReference type="RefSeq" id="XP_060455794.1">
    <property type="nucleotide sequence ID" value="XM_060599063.1"/>
</dbReference>
<organism evidence="2 3">
    <name type="scientific">Cutaneotrichosporon cavernicola</name>
    <dbReference type="NCBI Taxonomy" id="279322"/>
    <lineage>
        <taxon>Eukaryota</taxon>
        <taxon>Fungi</taxon>
        <taxon>Dikarya</taxon>
        <taxon>Basidiomycota</taxon>
        <taxon>Agaricomycotina</taxon>
        <taxon>Tremellomycetes</taxon>
        <taxon>Trichosporonales</taxon>
        <taxon>Trichosporonaceae</taxon>
        <taxon>Cutaneotrichosporon</taxon>
    </lineage>
</organism>
<dbReference type="SUPFAM" id="SSF53335">
    <property type="entry name" value="S-adenosyl-L-methionine-dependent methyltransferases"/>
    <property type="match status" value="1"/>
</dbReference>
<evidence type="ECO:0000313" key="3">
    <source>
        <dbReference type="Proteomes" id="UP001233271"/>
    </source>
</evidence>
<dbReference type="InterPro" id="IPR029063">
    <property type="entry name" value="SAM-dependent_MTases_sf"/>
</dbReference>
<evidence type="ECO:0000313" key="2">
    <source>
        <dbReference type="EMBL" id="BEI90529.1"/>
    </source>
</evidence>
<protein>
    <recommendedName>
        <fullName evidence="4">S-adenosyl-L-methionine-dependent methyltransferase</fullName>
    </recommendedName>
</protein>
<dbReference type="PANTHER" id="PTHR43861:SF5">
    <property type="entry name" value="BLL5978 PROTEIN"/>
    <property type="match status" value="1"/>
</dbReference>
<dbReference type="KEGG" id="ccac:CcaHIS019_0305990"/>
<dbReference type="CDD" id="cd02440">
    <property type="entry name" value="AdoMet_MTases"/>
    <property type="match status" value="1"/>
</dbReference>
<accession>A0AA48KZH7</accession>